<gene>
    <name evidence="1" type="ORF">UT63_C0066G0010</name>
</gene>
<dbReference type="EMBL" id="LBXN01000066">
    <property type="protein sequence ID" value="KKR31564.1"/>
    <property type="molecule type" value="Genomic_DNA"/>
</dbReference>
<proteinExistence type="predicted"/>
<sequence>MKCSFSDLLSVNRDIIFYLNPRHKMSVIFHDDKSKNVTLILCYQIKNQCDNFYDESHHVFPKNFRYRPNQTQNPE</sequence>
<protein>
    <submittedName>
        <fullName evidence="1">Uncharacterized protein</fullName>
    </submittedName>
</protein>
<reference evidence="1 2" key="1">
    <citation type="journal article" date="2015" name="Nature">
        <title>rRNA introns, odd ribosomes, and small enigmatic genomes across a large radiation of phyla.</title>
        <authorList>
            <person name="Brown C.T."/>
            <person name="Hug L.A."/>
            <person name="Thomas B.C."/>
            <person name="Sharon I."/>
            <person name="Castelle C.J."/>
            <person name="Singh A."/>
            <person name="Wilkins M.J."/>
            <person name="Williams K.H."/>
            <person name="Banfield J.F."/>
        </authorList>
    </citation>
    <scope>NUCLEOTIDE SEQUENCE [LARGE SCALE GENOMIC DNA]</scope>
</reference>
<dbReference type="AlphaFoldDB" id="A0A0G0PTR3"/>
<evidence type="ECO:0000313" key="2">
    <source>
        <dbReference type="Proteomes" id="UP000034539"/>
    </source>
</evidence>
<name>A0A0G0PTR3_9BACT</name>
<accession>A0A0G0PTR3</accession>
<evidence type="ECO:0000313" key="1">
    <source>
        <dbReference type="EMBL" id="KKR31564.1"/>
    </source>
</evidence>
<dbReference type="Proteomes" id="UP000034539">
    <property type="component" value="Unassembled WGS sequence"/>
</dbReference>
<comment type="caution">
    <text evidence="1">The sequence shown here is derived from an EMBL/GenBank/DDBJ whole genome shotgun (WGS) entry which is preliminary data.</text>
</comment>
<organism evidence="1 2">
    <name type="scientific">Candidatus Gottesmanbacteria bacterium GW2011_GWC2_39_8</name>
    <dbReference type="NCBI Taxonomy" id="1618450"/>
    <lineage>
        <taxon>Bacteria</taxon>
        <taxon>Candidatus Gottesmaniibacteriota</taxon>
    </lineage>
</organism>